<feature type="compositionally biased region" description="Low complexity" evidence="4">
    <location>
        <begin position="339"/>
        <end position="348"/>
    </location>
</feature>
<comment type="similarity">
    <text evidence="1">Belongs to the ketopantoate reductase family.</text>
</comment>
<feature type="compositionally biased region" description="Polar residues" evidence="4">
    <location>
        <begin position="148"/>
        <end position="163"/>
    </location>
</feature>
<dbReference type="InterPro" id="IPR050838">
    <property type="entry name" value="Ketopantoate_reductase"/>
</dbReference>
<dbReference type="InterPro" id="IPR013752">
    <property type="entry name" value="KPA_reductase"/>
</dbReference>
<dbReference type="SUPFAM" id="SSF48179">
    <property type="entry name" value="6-phosphogluconate dehydrogenase C-terminal domain-like"/>
    <property type="match status" value="2"/>
</dbReference>
<evidence type="ECO:0000256" key="1">
    <source>
        <dbReference type="ARBA" id="ARBA00007870"/>
    </source>
</evidence>
<dbReference type="GO" id="GO:0008677">
    <property type="term" value="F:2-dehydropantoate 2-reductase activity"/>
    <property type="evidence" value="ECO:0007669"/>
    <property type="project" value="TreeGrafter"/>
</dbReference>
<dbReference type="AlphaFoldDB" id="A0A061H8E0"/>
<dbReference type="HOGENOM" id="CLU_031468_10_2_1"/>
<dbReference type="Gene3D" id="3.40.50.720">
    <property type="entry name" value="NAD(P)-binding Rossmann-like Domain"/>
    <property type="match status" value="1"/>
</dbReference>
<dbReference type="SUPFAM" id="SSF51735">
    <property type="entry name" value="NAD(P)-binding Rossmann-fold domains"/>
    <property type="match status" value="1"/>
</dbReference>
<evidence type="ECO:0000256" key="2">
    <source>
        <dbReference type="ARBA" id="ARBA00022857"/>
    </source>
</evidence>
<dbReference type="Pfam" id="PF02558">
    <property type="entry name" value="ApbA"/>
    <property type="match status" value="1"/>
</dbReference>
<evidence type="ECO:0000259" key="5">
    <source>
        <dbReference type="Pfam" id="PF02558"/>
    </source>
</evidence>
<dbReference type="RefSeq" id="XP_007879137.1">
    <property type="nucleotide sequence ID" value="XM_007880946.1"/>
</dbReference>
<dbReference type="KEGG" id="pfp:PFL1_03429"/>
<feature type="region of interest" description="Disordered" evidence="4">
    <location>
        <begin position="331"/>
        <end position="370"/>
    </location>
</feature>
<sequence length="624" mass="66392">MRFHLLGVGSIGSLVGFHLKRSIRAQRAHLQPLSRAQARKNLLLSNLDPNGGDSDGNSAAANRALVSHIPPHVSPFLPNPTDTSVTLHVRQRLFAKQIDRRAHNSILVDRAGVRGVESGFVVERSSAASDVVSSLVRTDDRHRRPAQFQISRASGPSAASTTYDAPIPDGDGGVSLISSIEGRYHDPLHSPIDCLVITTKCDATLAALRPLLPRIHPWSTVVLIQNGMGVMDTLLDRCFPDPETRPNFVLATTTHGVWKKAPLNVVHAGIGELHFSVVPSPRGGAQGLEMELEAEMAQRSIAAAAAAATEGQDLPPLRKTAGTGWDKFAAAAEEEARSEQASSSAVASRGIPGQTAADTTTATATASTTDSTAAAPLQPLLDVGGIPDVASLRTLRHTVSSLLALPLNVQWIPVREYQLKALRKLAINACINPLTALADCKNGDLYANESAMDAMWSVCVEISAVLEAQVRDHLARHQRRRGSRGGKNRKRSGSSGSAATKAATSTTAVQGEERGQVAVKSRLPPASSLSTADLLMRIGEDGRPALDPSLTARSLYNDVQRAIRTTANNWSSMHADVKARRGSTEIDYINGYVSALGRGYGVETPANDLLTNLVKLKTVKLTGS</sequence>
<dbReference type="EMBL" id="KE361632">
    <property type="protein sequence ID" value="EPQ29142.1"/>
    <property type="molecule type" value="Genomic_DNA"/>
</dbReference>
<protein>
    <recommendedName>
        <fullName evidence="9">2-dehydropantoate 2-reductase</fullName>
    </recommendedName>
</protein>
<feature type="domain" description="Ketopantoate reductase C-terminal" evidence="6">
    <location>
        <begin position="418"/>
        <end position="617"/>
    </location>
</feature>
<name>A0A061H8E0_9BASI</name>
<evidence type="ECO:0000313" key="8">
    <source>
        <dbReference type="Proteomes" id="UP000053664"/>
    </source>
</evidence>
<evidence type="ECO:0008006" key="9">
    <source>
        <dbReference type="Google" id="ProtNLM"/>
    </source>
</evidence>
<dbReference type="GO" id="GO:0050661">
    <property type="term" value="F:NADP binding"/>
    <property type="evidence" value="ECO:0007669"/>
    <property type="project" value="TreeGrafter"/>
</dbReference>
<dbReference type="PANTHER" id="PTHR43765">
    <property type="entry name" value="2-DEHYDROPANTOATE 2-REDUCTASE-RELATED"/>
    <property type="match status" value="1"/>
</dbReference>
<gene>
    <name evidence="7" type="ORF">PFL1_03429</name>
</gene>
<dbReference type="Proteomes" id="UP000053664">
    <property type="component" value="Unassembled WGS sequence"/>
</dbReference>
<feature type="region of interest" description="Disordered" evidence="4">
    <location>
        <begin position="473"/>
        <end position="524"/>
    </location>
</feature>
<proteinExistence type="inferred from homology"/>
<dbReference type="InterPro" id="IPR013332">
    <property type="entry name" value="KPR_N"/>
</dbReference>
<dbReference type="PANTHER" id="PTHR43765:SF2">
    <property type="entry name" value="2-DEHYDROPANTOATE 2-REDUCTASE"/>
    <property type="match status" value="1"/>
</dbReference>
<feature type="region of interest" description="Disordered" evidence="4">
    <location>
        <begin position="142"/>
        <end position="166"/>
    </location>
</feature>
<feature type="compositionally biased region" description="Low complexity" evidence="4">
    <location>
        <begin position="355"/>
        <end position="370"/>
    </location>
</feature>
<evidence type="ECO:0000313" key="7">
    <source>
        <dbReference type="EMBL" id="EPQ29142.1"/>
    </source>
</evidence>
<dbReference type="GeneID" id="19317539"/>
<dbReference type="InterPro" id="IPR013328">
    <property type="entry name" value="6PGD_dom2"/>
</dbReference>
<dbReference type="Pfam" id="PF08546">
    <property type="entry name" value="ApbA_C"/>
    <property type="match status" value="1"/>
</dbReference>
<feature type="compositionally biased region" description="Basic residues" evidence="4">
    <location>
        <begin position="476"/>
        <end position="492"/>
    </location>
</feature>
<dbReference type="eggNOG" id="ENOG502QPT5">
    <property type="taxonomic scope" value="Eukaryota"/>
</dbReference>
<dbReference type="Gene3D" id="1.10.1040.10">
    <property type="entry name" value="N-(1-d-carboxylethyl)-l-norvaline Dehydrogenase, domain 2"/>
    <property type="match status" value="1"/>
</dbReference>
<dbReference type="InterPro" id="IPR036291">
    <property type="entry name" value="NAD(P)-bd_dom_sf"/>
</dbReference>
<accession>A0A061H8E0</accession>
<evidence type="ECO:0000256" key="3">
    <source>
        <dbReference type="ARBA" id="ARBA00023002"/>
    </source>
</evidence>
<dbReference type="OrthoDB" id="73846at2759"/>
<keyword evidence="2" id="KW-0521">NADP</keyword>
<evidence type="ECO:0000259" key="6">
    <source>
        <dbReference type="Pfam" id="PF08546"/>
    </source>
</evidence>
<feature type="domain" description="Ketopantoate reductase N-terminal" evidence="5">
    <location>
        <begin position="189"/>
        <end position="277"/>
    </location>
</feature>
<reference evidence="7 8" key="1">
    <citation type="journal article" date="2013" name="Plant Cell">
        <title>The transition from a phytopathogenic smut ancestor to an anamorphic biocontrol agent deciphered by comparative whole-genome analysis.</title>
        <authorList>
            <person name="Lefebvre F."/>
            <person name="Joly D.L."/>
            <person name="Labbe C."/>
            <person name="Teichmann B."/>
            <person name="Linning R."/>
            <person name="Belzile F."/>
            <person name="Bakkeren G."/>
            <person name="Belanger R.R."/>
        </authorList>
    </citation>
    <scope>NUCLEOTIDE SEQUENCE [LARGE SCALE GENOMIC DNA]</scope>
    <source>
        <strain evidence="7 8">PF-1</strain>
    </source>
</reference>
<dbReference type="GO" id="GO:0005739">
    <property type="term" value="C:mitochondrion"/>
    <property type="evidence" value="ECO:0007669"/>
    <property type="project" value="TreeGrafter"/>
</dbReference>
<feature type="compositionally biased region" description="Low complexity" evidence="4">
    <location>
        <begin position="493"/>
        <end position="508"/>
    </location>
</feature>
<organism evidence="7 8">
    <name type="scientific">Pseudozyma flocculosa PF-1</name>
    <dbReference type="NCBI Taxonomy" id="1277687"/>
    <lineage>
        <taxon>Eukaryota</taxon>
        <taxon>Fungi</taxon>
        <taxon>Dikarya</taxon>
        <taxon>Basidiomycota</taxon>
        <taxon>Ustilaginomycotina</taxon>
        <taxon>Ustilaginomycetes</taxon>
        <taxon>Ustilaginales</taxon>
        <taxon>Ustilaginaceae</taxon>
        <taxon>Pseudozyma</taxon>
    </lineage>
</organism>
<keyword evidence="3" id="KW-0560">Oxidoreductase</keyword>
<evidence type="ECO:0000256" key="4">
    <source>
        <dbReference type="SAM" id="MobiDB-lite"/>
    </source>
</evidence>
<dbReference type="InterPro" id="IPR008927">
    <property type="entry name" value="6-PGluconate_DH-like_C_sf"/>
</dbReference>